<dbReference type="CDD" id="cd00683">
    <property type="entry name" value="Trans_IPPS_HH"/>
    <property type="match status" value="1"/>
</dbReference>
<dbReference type="InterPro" id="IPR002060">
    <property type="entry name" value="Squ/phyt_synthse"/>
</dbReference>
<dbReference type="EMBL" id="CABIKM010000017">
    <property type="protein sequence ID" value="VUZ84739.1"/>
    <property type="molecule type" value="Genomic_DNA"/>
</dbReference>
<evidence type="ECO:0000313" key="2">
    <source>
        <dbReference type="EMBL" id="VUZ84739.1"/>
    </source>
</evidence>
<organism evidence="2 3">
    <name type="scientific">Candidatus Methylomirabilis lanthanidiphila</name>
    <dbReference type="NCBI Taxonomy" id="2211376"/>
    <lineage>
        <taxon>Bacteria</taxon>
        <taxon>Candidatus Methylomirabilota</taxon>
        <taxon>Candidatus Methylomirabilia</taxon>
        <taxon>Candidatus Methylomirabilales</taxon>
        <taxon>Candidatus Methylomirabilaceae</taxon>
        <taxon>Candidatus Methylomirabilis</taxon>
    </lineage>
</organism>
<dbReference type="AlphaFoldDB" id="A0A564ZHE4"/>
<gene>
    <name evidence="2" type="ORF">MELA_01113</name>
</gene>
<dbReference type="PROSITE" id="PS01045">
    <property type="entry name" value="SQUALEN_PHYTOEN_SYN_2"/>
    <property type="match status" value="1"/>
</dbReference>
<proteinExistence type="predicted"/>
<dbReference type="SFLD" id="SFLDG01212">
    <property type="entry name" value="Phytoene_synthase_like"/>
    <property type="match status" value="1"/>
</dbReference>
<sequence length="290" mass="33336">MNQVDDPRTNSRTITKQSGSNFYYAFLFLPKPKREALYAVYAFCRLSDDLVDETTAGANPADALTRWRRTLDTAIEDGVDSPVMNAVGRAARQFHIPKVYFEELLNGMEMDLARARYGTFEELYLYCYRVASIVGLICIEIFGYTNPLTKTYAEQLGIAFQLTNILRDVRVDAQRGRIYLPQDDLRRFGYSEEELLAGRYNHAFTELMRFQCERAHDFFRAASAALTAEDERSLLAAEIMRAIYYRLLLRIEAQRYDVFHGDITIGKPRKLLLAGGLWLRSALSPRPQPH</sequence>
<dbReference type="Gene3D" id="1.10.600.10">
    <property type="entry name" value="Farnesyl Diphosphate Synthase"/>
    <property type="match status" value="1"/>
</dbReference>
<dbReference type="SFLD" id="SFLDG01018">
    <property type="entry name" value="Squalene/Phytoene_Synthase_Lik"/>
    <property type="match status" value="1"/>
</dbReference>
<dbReference type="PROSITE" id="PS01044">
    <property type="entry name" value="SQUALEN_PHYTOEN_SYN_1"/>
    <property type="match status" value="1"/>
</dbReference>
<dbReference type="Pfam" id="PF00494">
    <property type="entry name" value="SQS_PSY"/>
    <property type="match status" value="1"/>
</dbReference>
<dbReference type="InterPro" id="IPR017828">
    <property type="entry name" value="SQ_synth_HpnD-like"/>
</dbReference>
<reference evidence="2 3" key="1">
    <citation type="submission" date="2019-07" db="EMBL/GenBank/DDBJ databases">
        <authorList>
            <person name="Cremers G."/>
        </authorList>
    </citation>
    <scope>NUCLEOTIDE SEQUENCE [LARGE SCALE GENOMIC DNA]</scope>
</reference>
<dbReference type="SUPFAM" id="SSF48576">
    <property type="entry name" value="Terpenoid synthases"/>
    <property type="match status" value="1"/>
</dbReference>
<dbReference type="GO" id="GO:0016117">
    <property type="term" value="P:carotenoid biosynthetic process"/>
    <property type="evidence" value="ECO:0007669"/>
    <property type="project" value="InterPro"/>
</dbReference>
<keyword evidence="1" id="KW-0808">Transferase</keyword>
<dbReference type="PANTHER" id="PTHR31480">
    <property type="entry name" value="BIFUNCTIONAL LYCOPENE CYCLASE/PHYTOENE SYNTHASE"/>
    <property type="match status" value="1"/>
</dbReference>
<dbReference type="GO" id="GO:0004311">
    <property type="term" value="F:geranylgeranyl diphosphate synthase activity"/>
    <property type="evidence" value="ECO:0007669"/>
    <property type="project" value="InterPro"/>
</dbReference>
<dbReference type="InterPro" id="IPR044843">
    <property type="entry name" value="Trans_IPPS_bact-type"/>
</dbReference>
<dbReference type="Proteomes" id="UP000334340">
    <property type="component" value="Unassembled WGS sequence"/>
</dbReference>
<name>A0A564ZHE4_9BACT</name>
<dbReference type="InterPro" id="IPR033904">
    <property type="entry name" value="Trans_IPPS_HH"/>
</dbReference>
<dbReference type="NCBIfam" id="TIGR03465">
    <property type="entry name" value="HpnD"/>
    <property type="match status" value="1"/>
</dbReference>
<evidence type="ECO:0000256" key="1">
    <source>
        <dbReference type="ARBA" id="ARBA00022679"/>
    </source>
</evidence>
<dbReference type="InterPro" id="IPR019845">
    <property type="entry name" value="Squalene/phytoene_synthase_CS"/>
</dbReference>
<dbReference type="SFLD" id="SFLDS00005">
    <property type="entry name" value="Isoprenoid_Synthase_Type_I"/>
    <property type="match status" value="1"/>
</dbReference>
<protein>
    <submittedName>
        <fullName evidence="2">Phytoene synthase</fullName>
    </submittedName>
</protein>
<dbReference type="GO" id="GO:0051996">
    <property type="term" value="F:squalene synthase [NAD(P)H] activity"/>
    <property type="evidence" value="ECO:0007669"/>
    <property type="project" value="InterPro"/>
</dbReference>
<keyword evidence="3" id="KW-1185">Reference proteome</keyword>
<evidence type="ECO:0000313" key="3">
    <source>
        <dbReference type="Proteomes" id="UP000334340"/>
    </source>
</evidence>
<dbReference type="InterPro" id="IPR008949">
    <property type="entry name" value="Isoprenoid_synthase_dom_sf"/>
</dbReference>
<accession>A0A564ZHE4</accession>